<dbReference type="AlphaFoldDB" id="A0AAU7DU97"/>
<dbReference type="EMBL" id="CP146203">
    <property type="protein sequence ID" value="XBH20877.1"/>
    <property type="molecule type" value="Genomic_DNA"/>
</dbReference>
<dbReference type="Gene3D" id="1.10.10.10">
    <property type="entry name" value="Winged helix-like DNA-binding domain superfamily/Winged helix DNA-binding domain"/>
    <property type="match status" value="1"/>
</dbReference>
<reference evidence="2" key="1">
    <citation type="submission" date="2024-02" db="EMBL/GenBank/DDBJ databases">
        <title>Tomenella chthoni gen. nov. sp. nov., a member of the family Jonesiaceae isolated from bat guano.</title>
        <authorList>
            <person name="Miller S.L."/>
            <person name="King J."/>
            <person name="Sankaranarayanan K."/>
            <person name="Lawson P.A."/>
        </authorList>
    </citation>
    <scope>NUCLEOTIDE SEQUENCE</scope>
    <source>
        <strain evidence="2">BS-20</strain>
    </source>
</reference>
<dbReference type="PANTHER" id="PTHR33164">
    <property type="entry name" value="TRANSCRIPTIONAL REGULATOR, MARR FAMILY"/>
    <property type="match status" value="1"/>
</dbReference>
<name>A0AAU7DU97_9MICO</name>
<dbReference type="PANTHER" id="PTHR33164:SF106">
    <property type="entry name" value="TRANSCRIPTIONAL REGULATORY PROTEIN"/>
    <property type="match status" value="1"/>
</dbReference>
<dbReference type="InterPro" id="IPR039422">
    <property type="entry name" value="MarR/SlyA-like"/>
</dbReference>
<organism evidence="2">
    <name type="scientific">Jonesiaceae bacterium BS-20</name>
    <dbReference type="NCBI Taxonomy" id="3120821"/>
    <lineage>
        <taxon>Bacteria</taxon>
        <taxon>Bacillati</taxon>
        <taxon>Actinomycetota</taxon>
        <taxon>Actinomycetes</taxon>
        <taxon>Micrococcales</taxon>
        <taxon>Jonesiaceae</taxon>
    </lineage>
</organism>
<protein>
    <submittedName>
        <fullName evidence="2">MarR family transcriptional regulator</fullName>
    </submittedName>
</protein>
<dbReference type="SUPFAM" id="SSF46785">
    <property type="entry name" value="Winged helix' DNA-binding domain"/>
    <property type="match status" value="1"/>
</dbReference>
<sequence>MTSQSHDEALATNEPAHLEKVMDGLRSYGAVAAEISKRFAGSLNLYATDAVAVIEILEAEERGTPLSPARLSKRIGLTSGATSSLLNRLEEAGHIVRSRVHVDRRIVTLHSTSGVQEVADAFFEPLALRLRATMSSYPDDLLKQFEGFLAELRSTSEAFIQDLSS</sequence>
<evidence type="ECO:0000259" key="1">
    <source>
        <dbReference type="SMART" id="SM00347"/>
    </source>
</evidence>
<dbReference type="InterPro" id="IPR036390">
    <property type="entry name" value="WH_DNA-bd_sf"/>
</dbReference>
<dbReference type="InterPro" id="IPR000835">
    <property type="entry name" value="HTH_MarR-typ"/>
</dbReference>
<dbReference type="SMART" id="SM00347">
    <property type="entry name" value="HTH_MARR"/>
    <property type="match status" value="1"/>
</dbReference>
<proteinExistence type="predicted"/>
<dbReference type="GO" id="GO:0003700">
    <property type="term" value="F:DNA-binding transcription factor activity"/>
    <property type="evidence" value="ECO:0007669"/>
    <property type="project" value="InterPro"/>
</dbReference>
<feature type="domain" description="HTH marR-type" evidence="1">
    <location>
        <begin position="38"/>
        <end position="142"/>
    </location>
</feature>
<dbReference type="InterPro" id="IPR036388">
    <property type="entry name" value="WH-like_DNA-bd_sf"/>
</dbReference>
<gene>
    <name evidence="2" type="ORF">V5R04_11685</name>
</gene>
<accession>A0AAU7DU97</accession>
<evidence type="ECO:0000313" key="2">
    <source>
        <dbReference type="EMBL" id="XBH20877.1"/>
    </source>
</evidence>
<dbReference type="GO" id="GO:0006950">
    <property type="term" value="P:response to stress"/>
    <property type="evidence" value="ECO:0007669"/>
    <property type="project" value="TreeGrafter"/>
</dbReference>
<dbReference type="Pfam" id="PF12802">
    <property type="entry name" value="MarR_2"/>
    <property type="match status" value="1"/>
</dbReference>